<keyword evidence="2" id="KW-1185">Reference proteome</keyword>
<dbReference type="EMBL" id="AP018553">
    <property type="protein sequence ID" value="BBD71631.1"/>
    <property type="molecule type" value="Genomic_DNA"/>
</dbReference>
<dbReference type="Proteomes" id="UP000276741">
    <property type="component" value="Chromosome"/>
</dbReference>
<evidence type="ECO:0000313" key="1">
    <source>
        <dbReference type="EMBL" id="BBD71631.1"/>
    </source>
</evidence>
<organism evidence="1 2">
    <name type="scientific">Sulfodiicoccus acidiphilus</name>
    <dbReference type="NCBI Taxonomy" id="1670455"/>
    <lineage>
        <taxon>Archaea</taxon>
        <taxon>Thermoproteota</taxon>
        <taxon>Thermoprotei</taxon>
        <taxon>Sulfolobales</taxon>
        <taxon>Sulfolobaceae</taxon>
        <taxon>Sulfodiicoccus</taxon>
    </lineage>
</organism>
<dbReference type="AlphaFoldDB" id="A0A348B0C9"/>
<gene>
    <name evidence="1" type="ORF">HS1genome_0020</name>
</gene>
<accession>A0A348B0C9</accession>
<proteinExistence type="predicted"/>
<dbReference type="KEGG" id="sacd:HS1genome_0020"/>
<reference evidence="2" key="1">
    <citation type="submission" date="2018-04" db="EMBL/GenBank/DDBJ databases">
        <title>Complete genome sequence of Sulfodiicoccus acidiphilus strain HS-1.</title>
        <authorList>
            <person name="Sakai H.D."/>
            <person name="Kurosawa N."/>
        </authorList>
    </citation>
    <scope>NUCLEOTIDE SEQUENCE [LARGE SCALE GENOMIC DNA]</scope>
    <source>
        <strain evidence="2">HS-1</strain>
    </source>
</reference>
<sequence length="66" mass="7440">MEFSERKLFRRTEAHSGPKIFGSGTSLVQGEGFLGPEAPVLELMDARLCECRTEVLLKYQNKNPIL</sequence>
<name>A0A348B0C9_9CREN</name>
<evidence type="ECO:0000313" key="2">
    <source>
        <dbReference type="Proteomes" id="UP000276741"/>
    </source>
</evidence>
<protein>
    <submittedName>
        <fullName evidence="1">Uncharacterized protein</fullName>
    </submittedName>
</protein>